<accession>A0ABU4LWF2</accession>
<feature type="region of interest" description="Disordered" evidence="1">
    <location>
        <begin position="21"/>
        <end position="54"/>
    </location>
</feature>
<name>A0ABU4LWF2_9ACTN</name>
<evidence type="ECO:0000256" key="1">
    <source>
        <dbReference type="SAM" id="MobiDB-lite"/>
    </source>
</evidence>
<evidence type="ECO:0000313" key="3">
    <source>
        <dbReference type="Proteomes" id="UP001272987"/>
    </source>
</evidence>
<comment type="caution">
    <text evidence="2">The sequence shown here is derived from an EMBL/GenBank/DDBJ whole genome shotgun (WGS) entry which is preliminary data.</text>
</comment>
<sequence length="79" mass="9020">MTRSTYASAIPDTLARPSRKLRKWGTIPVPPDHKPGQWPPGISLSDPAPERQRDAVDWTDAVRRYHTEQSWNLTEEEAP</sequence>
<dbReference type="EMBL" id="JARAWP010000011">
    <property type="protein sequence ID" value="MDX3020038.1"/>
    <property type="molecule type" value="Genomic_DNA"/>
</dbReference>
<proteinExistence type="predicted"/>
<evidence type="ECO:0000313" key="2">
    <source>
        <dbReference type="EMBL" id="MDX3020038.1"/>
    </source>
</evidence>
<keyword evidence="3" id="KW-1185">Reference proteome</keyword>
<dbReference type="RefSeq" id="WP_319166662.1">
    <property type="nucleotide sequence ID" value="NZ_JARAWP010000011.1"/>
</dbReference>
<gene>
    <name evidence="2" type="ORF">PV666_19420</name>
</gene>
<dbReference type="Proteomes" id="UP001272987">
    <property type="component" value="Unassembled WGS sequence"/>
</dbReference>
<reference evidence="2 3" key="1">
    <citation type="journal article" date="2023" name="Microb. Genom.">
        <title>Mesoterricola silvestris gen. nov., sp. nov., Mesoterricola sediminis sp. nov., Geothrix oryzae sp. nov., Geothrix edaphica sp. nov., Geothrix rubra sp. nov., and Geothrix limicola sp. nov., six novel members of Acidobacteriota isolated from soils.</title>
        <authorList>
            <person name="Weisberg A.J."/>
            <person name="Pearce E."/>
            <person name="Kramer C.G."/>
            <person name="Chang J.H."/>
            <person name="Clarke C.R."/>
        </authorList>
    </citation>
    <scope>NUCLEOTIDE SEQUENCE [LARGE SCALE GENOMIC DNA]</scope>
    <source>
        <strain evidence="2 3">NB05-1H</strain>
    </source>
</reference>
<protein>
    <submittedName>
        <fullName evidence="2">Uncharacterized protein</fullName>
    </submittedName>
</protein>
<organism evidence="2 3">
    <name type="scientific">Streptomyces acidiscabies</name>
    <dbReference type="NCBI Taxonomy" id="42234"/>
    <lineage>
        <taxon>Bacteria</taxon>
        <taxon>Bacillati</taxon>
        <taxon>Actinomycetota</taxon>
        <taxon>Actinomycetes</taxon>
        <taxon>Kitasatosporales</taxon>
        <taxon>Streptomycetaceae</taxon>
        <taxon>Streptomyces</taxon>
    </lineage>
</organism>